<sequence length="123" mass="14058">MAEAGVEGLITFLYYRDLNRAARFYEDVMGFELTVDEGWAKIYRALDGAYVGLVDERRGYHRASASKPVMVTVVVADVDAWYRGLRERGVETLNEPRDVEEVGIRAFLLEDPEGYVIEVMKFL</sequence>
<gene>
    <name evidence="2" type="ORF">AC482_02430</name>
</gene>
<dbReference type="InterPro" id="IPR052164">
    <property type="entry name" value="Anthracycline_SecMetBiosynth"/>
</dbReference>
<dbReference type="Proteomes" id="UP000037210">
    <property type="component" value="Unassembled WGS sequence"/>
</dbReference>
<dbReference type="AlphaFoldDB" id="A0A0M0BRI7"/>
<evidence type="ECO:0000313" key="2">
    <source>
        <dbReference type="EMBL" id="KON30970.1"/>
    </source>
</evidence>
<dbReference type="InterPro" id="IPR037523">
    <property type="entry name" value="VOC_core"/>
</dbReference>
<evidence type="ECO:0000313" key="3">
    <source>
        <dbReference type="Proteomes" id="UP000037210"/>
    </source>
</evidence>
<reference evidence="2 3" key="1">
    <citation type="submission" date="2015-06" db="EMBL/GenBank/DDBJ databases">
        <title>New insights into the roles of widespread benthic archaea in carbon and nitrogen cycling.</title>
        <authorList>
            <person name="Lazar C.S."/>
            <person name="Baker B.J."/>
            <person name="Seitz K.W."/>
            <person name="Hyde A.S."/>
            <person name="Dick G.J."/>
            <person name="Hinrichs K.-U."/>
            <person name="Teske A.P."/>
        </authorList>
    </citation>
    <scope>NUCLEOTIDE SEQUENCE [LARGE SCALE GENOMIC DNA]</scope>
    <source>
        <strain evidence="2">DG-45</strain>
    </source>
</reference>
<dbReference type="EMBL" id="LFWZ01000017">
    <property type="protein sequence ID" value="KON30970.1"/>
    <property type="molecule type" value="Genomic_DNA"/>
</dbReference>
<dbReference type="SUPFAM" id="SSF54593">
    <property type="entry name" value="Glyoxalase/Bleomycin resistance protein/Dihydroxybiphenyl dioxygenase"/>
    <property type="match status" value="1"/>
</dbReference>
<comment type="caution">
    <text evidence="2">The sequence shown here is derived from an EMBL/GenBank/DDBJ whole genome shotgun (WGS) entry which is preliminary data.</text>
</comment>
<dbReference type="Pfam" id="PF00903">
    <property type="entry name" value="Glyoxalase"/>
    <property type="match status" value="1"/>
</dbReference>
<feature type="domain" description="VOC" evidence="1">
    <location>
        <begin position="5"/>
        <end position="122"/>
    </location>
</feature>
<organism evidence="2 3">
    <name type="scientific">miscellaneous Crenarchaeota group-15 archaeon DG-45</name>
    <dbReference type="NCBI Taxonomy" id="1685127"/>
    <lineage>
        <taxon>Archaea</taxon>
        <taxon>Candidatus Bathyarchaeota</taxon>
        <taxon>MCG-15</taxon>
    </lineage>
</organism>
<evidence type="ECO:0000259" key="1">
    <source>
        <dbReference type="PROSITE" id="PS51819"/>
    </source>
</evidence>
<proteinExistence type="predicted"/>
<dbReference type="PROSITE" id="PS51819">
    <property type="entry name" value="VOC"/>
    <property type="match status" value="1"/>
</dbReference>
<dbReference type="InterPro" id="IPR004360">
    <property type="entry name" value="Glyas_Fos-R_dOase_dom"/>
</dbReference>
<name>A0A0M0BRI7_9ARCH</name>
<dbReference type="PANTHER" id="PTHR33993">
    <property type="entry name" value="GLYOXALASE-RELATED"/>
    <property type="match status" value="1"/>
</dbReference>
<dbReference type="InterPro" id="IPR029068">
    <property type="entry name" value="Glyas_Bleomycin-R_OHBP_Dase"/>
</dbReference>
<accession>A0A0M0BRI7</accession>
<dbReference type="Gene3D" id="3.10.180.10">
    <property type="entry name" value="2,3-Dihydroxybiphenyl 1,2-Dioxygenase, domain 1"/>
    <property type="match status" value="1"/>
</dbReference>
<protein>
    <submittedName>
        <fullName evidence="2">Glyoxalase</fullName>
    </submittedName>
</protein>